<dbReference type="AlphaFoldDB" id="A0A0A9BQ69"/>
<accession>A0A0A9BQ69</accession>
<sequence>MAEIGVLVLGHQLQHDLPIHALQCWLRRDGHLQV</sequence>
<dbReference type="EMBL" id="GBRH01232374">
    <property type="protein sequence ID" value="JAD65521.1"/>
    <property type="molecule type" value="Transcribed_RNA"/>
</dbReference>
<proteinExistence type="predicted"/>
<reference evidence="1" key="1">
    <citation type="submission" date="2014-09" db="EMBL/GenBank/DDBJ databases">
        <authorList>
            <person name="Magalhaes I.L.F."/>
            <person name="Oliveira U."/>
            <person name="Santos F.R."/>
            <person name="Vidigal T.H.D.A."/>
            <person name="Brescovit A.D."/>
            <person name="Santos A.J."/>
        </authorList>
    </citation>
    <scope>NUCLEOTIDE SEQUENCE</scope>
    <source>
        <tissue evidence="1">Shoot tissue taken approximately 20 cm above the soil surface</tissue>
    </source>
</reference>
<evidence type="ECO:0000313" key="1">
    <source>
        <dbReference type="EMBL" id="JAD65521.1"/>
    </source>
</evidence>
<protein>
    <submittedName>
        <fullName evidence="1">Uncharacterized protein</fullName>
    </submittedName>
</protein>
<reference evidence="1" key="2">
    <citation type="journal article" date="2015" name="Data Brief">
        <title>Shoot transcriptome of the giant reed, Arundo donax.</title>
        <authorList>
            <person name="Barrero R.A."/>
            <person name="Guerrero F.D."/>
            <person name="Moolhuijzen P."/>
            <person name="Goolsby J.A."/>
            <person name="Tidwell J."/>
            <person name="Bellgard S.E."/>
            <person name="Bellgard M.I."/>
        </authorList>
    </citation>
    <scope>NUCLEOTIDE SEQUENCE</scope>
    <source>
        <tissue evidence="1">Shoot tissue taken approximately 20 cm above the soil surface</tissue>
    </source>
</reference>
<name>A0A0A9BQ69_ARUDO</name>
<organism evidence="1">
    <name type="scientific">Arundo donax</name>
    <name type="common">Giant reed</name>
    <name type="synonym">Donax arundinaceus</name>
    <dbReference type="NCBI Taxonomy" id="35708"/>
    <lineage>
        <taxon>Eukaryota</taxon>
        <taxon>Viridiplantae</taxon>
        <taxon>Streptophyta</taxon>
        <taxon>Embryophyta</taxon>
        <taxon>Tracheophyta</taxon>
        <taxon>Spermatophyta</taxon>
        <taxon>Magnoliopsida</taxon>
        <taxon>Liliopsida</taxon>
        <taxon>Poales</taxon>
        <taxon>Poaceae</taxon>
        <taxon>PACMAD clade</taxon>
        <taxon>Arundinoideae</taxon>
        <taxon>Arundineae</taxon>
        <taxon>Arundo</taxon>
    </lineage>
</organism>